<feature type="domain" description="PHP" evidence="9">
    <location>
        <begin position="5"/>
        <end position="206"/>
    </location>
</feature>
<keyword evidence="5 8" id="KW-0378">Hydrolase</keyword>
<comment type="catalytic activity">
    <reaction evidence="7 8">
        <text>L-histidinol phosphate + H2O = L-histidinol + phosphate</text>
        <dbReference type="Rhea" id="RHEA:14465"/>
        <dbReference type="ChEBI" id="CHEBI:15377"/>
        <dbReference type="ChEBI" id="CHEBI:43474"/>
        <dbReference type="ChEBI" id="CHEBI:57699"/>
        <dbReference type="ChEBI" id="CHEBI:57980"/>
        <dbReference type="EC" id="3.1.3.15"/>
    </reaction>
</comment>
<comment type="similarity">
    <text evidence="2 8">Belongs to the PHP hydrolase family. HisK subfamily.</text>
</comment>
<dbReference type="GO" id="GO:0005737">
    <property type="term" value="C:cytoplasm"/>
    <property type="evidence" value="ECO:0007669"/>
    <property type="project" value="TreeGrafter"/>
</dbReference>
<dbReference type="PANTHER" id="PTHR21039:SF0">
    <property type="entry name" value="HISTIDINOL-PHOSPHATASE"/>
    <property type="match status" value="1"/>
</dbReference>
<evidence type="ECO:0000313" key="11">
    <source>
        <dbReference type="Proteomes" id="UP001148312"/>
    </source>
</evidence>
<organism evidence="10 11">
    <name type="scientific">Penicillium diatomitis</name>
    <dbReference type="NCBI Taxonomy" id="2819901"/>
    <lineage>
        <taxon>Eukaryota</taxon>
        <taxon>Fungi</taxon>
        <taxon>Dikarya</taxon>
        <taxon>Ascomycota</taxon>
        <taxon>Pezizomycotina</taxon>
        <taxon>Eurotiomycetes</taxon>
        <taxon>Eurotiomycetidae</taxon>
        <taxon>Eurotiales</taxon>
        <taxon>Aspergillaceae</taxon>
        <taxon>Penicillium</taxon>
    </lineage>
</organism>
<dbReference type="GO" id="GO:0000105">
    <property type="term" value="P:L-histidine biosynthetic process"/>
    <property type="evidence" value="ECO:0007669"/>
    <property type="project" value="UniProtKB-UniRule"/>
</dbReference>
<dbReference type="AlphaFoldDB" id="A0A9X0BSE7"/>
<sequence length="290" mass="33053">MPFSHHSHSGQFCPGHAKDSLEDVIQTAIAKKMQVFCLTEHMPREAIDFYPEEIEAGETEAHHLANEAAYFTEALRLRTKYAPQISIVIGFECDWIRPSSQTLINRSLSRLPFEFFIGSVHHMHTIPIDYDRDMYLRAREIAGGSDQRLFEDYFDAQLEMLRALKPPVVGHLDLIRLKSDDAERSFKAWPGVWSRILRNLDFVVEYGGELLARGGRFCLSDDSHGIDQVSLNFHLVLGFLNEVGVKELHYLSLVGEEGGDLTSAPDDRFPRTRIAAVSMEEVKQMAFWQA</sequence>
<evidence type="ECO:0000256" key="6">
    <source>
        <dbReference type="ARBA" id="ARBA00023102"/>
    </source>
</evidence>
<dbReference type="GeneID" id="81626622"/>
<dbReference type="Proteomes" id="UP001148312">
    <property type="component" value="Unassembled WGS sequence"/>
</dbReference>
<keyword evidence="6 8" id="KW-0368">Histidine biosynthesis</keyword>
<dbReference type="EMBL" id="JAPWDQ010000009">
    <property type="protein sequence ID" value="KAJ5480878.1"/>
    <property type="molecule type" value="Genomic_DNA"/>
</dbReference>
<comment type="pathway">
    <text evidence="1 8">Amino-acid biosynthesis; L-histidine biosynthesis; L-histidine from 5-phospho-alpha-D-ribose 1-diphosphate: step 8/9.</text>
</comment>
<dbReference type="GO" id="GO:0004401">
    <property type="term" value="F:histidinol-phosphatase activity"/>
    <property type="evidence" value="ECO:0007669"/>
    <property type="project" value="UniProtKB-UniRule"/>
</dbReference>
<dbReference type="NCBIfam" id="TIGR01856">
    <property type="entry name" value="hisJ_fam"/>
    <property type="match status" value="1"/>
</dbReference>
<evidence type="ECO:0000259" key="9">
    <source>
        <dbReference type="Pfam" id="PF02811"/>
    </source>
</evidence>
<evidence type="ECO:0000256" key="7">
    <source>
        <dbReference type="ARBA" id="ARBA00049158"/>
    </source>
</evidence>
<name>A0A9X0BSE7_9EURO</name>
<reference evidence="10" key="1">
    <citation type="submission" date="2022-12" db="EMBL/GenBank/DDBJ databases">
        <authorList>
            <person name="Petersen C."/>
        </authorList>
    </citation>
    <scope>NUCLEOTIDE SEQUENCE</scope>
    <source>
        <strain evidence="10">IBT 30728</strain>
    </source>
</reference>
<accession>A0A9X0BSE7</accession>
<dbReference type="Gene3D" id="3.20.20.140">
    <property type="entry name" value="Metal-dependent hydrolases"/>
    <property type="match status" value="1"/>
</dbReference>
<dbReference type="SUPFAM" id="SSF89550">
    <property type="entry name" value="PHP domain-like"/>
    <property type="match status" value="1"/>
</dbReference>
<reference evidence="10" key="2">
    <citation type="journal article" date="2023" name="IMA Fungus">
        <title>Comparative genomic study of the Penicillium genus elucidates a diverse pangenome and 15 lateral gene transfer events.</title>
        <authorList>
            <person name="Petersen C."/>
            <person name="Sorensen T."/>
            <person name="Nielsen M.R."/>
            <person name="Sondergaard T.E."/>
            <person name="Sorensen J.L."/>
            <person name="Fitzpatrick D.A."/>
            <person name="Frisvad J.C."/>
            <person name="Nielsen K.L."/>
        </authorList>
    </citation>
    <scope>NUCLEOTIDE SEQUENCE</scope>
    <source>
        <strain evidence="10">IBT 30728</strain>
    </source>
</reference>
<evidence type="ECO:0000256" key="1">
    <source>
        <dbReference type="ARBA" id="ARBA00004970"/>
    </source>
</evidence>
<evidence type="ECO:0000256" key="3">
    <source>
        <dbReference type="ARBA" id="ARBA00013085"/>
    </source>
</evidence>
<dbReference type="InterPro" id="IPR004013">
    <property type="entry name" value="PHP_dom"/>
</dbReference>
<proteinExistence type="inferred from homology"/>
<dbReference type="Pfam" id="PF02811">
    <property type="entry name" value="PHP"/>
    <property type="match status" value="1"/>
</dbReference>
<dbReference type="EC" id="3.1.3.15" evidence="3 8"/>
<keyword evidence="4 8" id="KW-0028">Amino-acid biosynthesis</keyword>
<dbReference type="InterPro" id="IPR016195">
    <property type="entry name" value="Pol/histidinol_Pase-like"/>
</dbReference>
<keyword evidence="11" id="KW-1185">Reference proteome</keyword>
<comment type="caution">
    <text evidence="10">The sequence shown here is derived from an EMBL/GenBank/DDBJ whole genome shotgun (WGS) entry which is preliminary data.</text>
</comment>
<evidence type="ECO:0000256" key="4">
    <source>
        <dbReference type="ARBA" id="ARBA00022605"/>
    </source>
</evidence>
<dbReference type="InterPro" id="IPR010140">
    <property type="entry name" value="Histidinol_P_phosphatase_HisJ"/>
</dbReference>
<evidence type="ECO:0000256" key="8">
    <source>
        <dbReference type="RuleBase" id="RU366003"/>
    </source>
</evidence>
<dbReference type="PANTHER" id="PTHR21039">
    <property type="entry name" value="HISTIDINOL PHOSPHATASE-RELATED"/>
    <property type="match status" value="1"/>
</dbReference>
<evidence type="ECO:0000313" key="10">
    <source>
        <dbReference type="EMBL" id="KAJ5480878.1"/>
    </source>
</evidence>
<gene>
    <name evidence="10" type="ORF">N7539_006772</name>
</gene>
<protein>
    <recommendedName>
        <fullName evidence="3 8">Histidinol-phosphatase</fullName>
        <shortName evidence="8">HolPase</shortName>
        <ecNumber evidence="3 8">3.1.3.15</ecNumber>
    </recommendedName>
</protein>
<dbReference type="RefSeq" id="XP_056788308.1">
    <property type="nucleotide sequence ID" value="XM_056936373.1"/>
</dbReference>
<evidence type="ECO:0000256" key="5">
    <source>
        <dbReference type="ARBA" id="ARBA00022801"/>
    </source>
</evidence>
<evidence type="ECO:0000256" key="2">
    <source>
        <dbReference type="ARBA" id="ARBA00009152"/>
    </source>
</evidence>